<evidence type="ECO:0000256" key="2">
    <source>
        <dbReference type="ARBA" id="ARBA00022692"/>
    </source>
</evidence>
<comment type="caution">
    <text evidence="6">The sequence shown here is derived from an EMBL/GenBank/DDBJ whole genome shotgun (WGS) entry which is preliminary data.</text>
</comment>
<evidence type="ECO:0000256" key="3">
    <source>
        <dbReference type="ARBA" id="ARBA00022989"/>
    </source>
</evidence>
<sequence length="270" mass="28588">MELLEILGYAGALMIGLVLGLIGGGGSILTVPVMVYLLALNPVTATAYSLFVVGSASLVGAGKNLQKGLVGFKTALAFAIPAVLSVYSTRRFIVPAIPEEIISFNGFTLTRDIGIMLFFAILMLAASFSMIVDKEKLLASKPSQEEKKETNLALLIPLGLLTGLITGLVGAGGGFIIIPILVILAGLPMKKAVGTSLLIIAINSLLGFLGDLGHLKVDWLFLLAFTALSVIGIFLGVYLSKFVNGHKLKKAFGWFVLVMGIYIIYKELTL</sequence>
<feature type="transmembrane region" description="Helical" evidence="5">
    <location>
        <begin position="74"/>
        <end position="93"/>
    </location>
</feature>
<comment type="similarity">
    <text evidence="5">Belongs to the 4-toluene sulfonate uptake permease (TSUP) (TC 2.A.102) family.</text>
</comment>
<dbReference type="PANTHER" id="PTHR43701:SF2">
    <property type="entry name" value="MEMBRANE TRANSPORTER PROTEIN YJNA-RELATED"/>
    <property type="match status" value="1"/>
</dbReference>
<evidence type="ECO:0000313" key="7">
    <source>
        <dbReference type="Proteomes" id="UP001597131"/>
    </source>
</evidence>
<comment type="subcellular location">
    <subcellularLocation>
        <location evidence="5">Cell membrane</location>
        <topology evidence="5">Multi-pass membrane protein</topology>
    </subcellularLocation>
    <subcellularLocation>
        <location evidence="1">Membrane</location>
        <topology evidence="1">Multi-pass membrane protein</topology>
    </subcellularLocation>
</comment>
<feature type="transmembrane region" description="Helical" evidence="5">
    <location>
        <begin position="251"/>
        <end position="268"/>
    </location>
</feature>
<dbReference type="Pfam" id="PF01925">
    <property type="entry name" value="TauE"/>
    <property type="match status" value="1"/>
</dbReference>
<gene>
    <name evidence="6" type="ORF">ACFQ3Q_07625</name>
</gene>
<dbReference type="InterPro" id="IPR002781">
    <property type="entry name" value="TM_pro_TauE-like"/>
</dbReference>
<feature type="transmembrane region" description="Helical" evidence="5">
    <location>
        <begin position="45"/>
        <end position="62"/>
    </location>
</feature>
<name>A0ABW3NRR0_9FLAO</name>
<dbReference type="RefSeq" id="WP_380744493.1">
    <property type="nucleotide sequence ID" value="NZ_JBHTLI010000001.1"/>
</dbReference>
<keyword evidence="5" id="KW-1003">Cell membrane</keyword>
<dbReference type="InterPro" id="IPR051598">
    <property type="entry name" value="TSUP/Inactive_protease-like"/>
</dbReference>
<evidence type="ECO:0000256" key="1">
    <source>
        <dbReference type="ARBA" id="ARBA00004141"/>
    </source>
</evidence>
<feature type="transmembrane region" description="Helical" evidence="5">
    <location>
        <begin position="113"/>
        <end position="132"/>
    </location>
</feature>
<keyword evidence="4 5" id="KW-0472">Membrane</keyword>
<evidence type="ECO:0000313" key="6">
    <source>
        <dbReference type="EMBL" id="MFD1095611.1"/>
    </source>
</evidence>
<organism evidence="6 7">
    <name type="scientific">Salegentibacter chungangensis</name>
    <dbReference type="NCBI Taxonomy" id="1335724"/>
    <lineage>
        <taxon>Bacteria</taxon>
        <taxon>Pseudomonadati</taxon>
        <taxon>Bacteroidota</taxon>
        <taxon>Flavobacteriia</taxon>
        <taxon>Flavobacteriales</taxon>
        <taxon>Flavobacteriaceae</taxon>
        <taxon>Salegentibacter</taxon>
    </lineage>
</organism>
<feature type="transmembrane region" description="Helical" evidence="5">
    <location>
        <begin position="219"/>
        <end position="239"/>
    </location>
</feature>
<keyword evidence="7" id="KW-1185">Reference proteome</keyword>
<feature type="transmembrane region" description="Helical" evidence="5">
    <location>
        <begin position="153"/>
        <end position="186"/>
    </location>
</feature>
<keyword evidence="2 5" id="KW-0812">Transmembrane</keyword>
<dbReference type="Proteomes" id="UP001597131">
    <property type="component" value="Unassembled WGS sequence"/>
</dbReference>
<feature type="transmembrane region" description="Helical" evidence="5">
    <location>
        <begin position="12"/>
        <end position="39"/>
    </location>
</feature>
<accession>A0ABW3NRR0</accession>
<proteinExistence type="inferred from homology"/>
<keyword evidence="3 5" id="KW-1133">Transmembrane helix</keyword>
<dbReference type="EMBL" id="JBHTLI010000001">
    <property type="protein sequence ID" value="MFD1095611.1"/>
    <property type="molecule type" value="Genomic_DNA"/>
</dbReference>
<dbReference type="PANTHER" id="PTHR43701">
    <property type="entry name" value="MEMBRANE TRANSPORTER PROTEIN MJ0441-RELATED"/>
    <property type="match status" value="1"/>
</dbReference>
<protein>
    <recommendedName>
        <fullName evidence="5">Probable membrane transporter protein</fullName>
    </recommendedName>
</protein>
<evidence type="ECO:0000256" key="4">
    <source>
        <dbReference type="ARBA" id="ARBA00023136"/>
    </source>
</evidence>
<evidence type="ECO:0000256" key="5">
    <source>
        <dbReference type="RuleBase" id="RU363041"/>
    </source>
</evidence>
<reference evidence="7" key="1">
    <citation type="journal article" date="2019" name="Int. J. Syst. Evol. Microbiol.">
        <title>The Global Catalogue of Microorganisms (GCM) 10K type strain sequencing project: providing services to taxonomists for standard genome sequencing and annotation.</title>
        <authorList>
            <consortium name="The Broad Institute Genomics Platform"/>
            <consortium name="The Broad Institute Genome Sequencing Center for Infectious Disease"/>
            <person name="Wu L."/>
            <person name="Ma J."/>
        </authorList>
    </citation>
    <scope>NUCLEOTIDE SEQUENCE [LARGE SCALE GENOMIC DNA]</scope>
    <source>
        <strain evidence="7">CCUG 64793</strain>
    </source>
</reference>